<feature type="region of interest" description="Disordered" evidence="1">
    <location>
        <begin position="29"/>
        <end position="48"/>
    </location>
</feature>
<organism evidence="2 3">
    <name type="scientific">Eumeta variegata</name>
    <name type="common">Bagworm moth</name>
    <name type="synonym">Eumeta japonica</name>
    <dbReference type="NCBI Taxonomy" id="151549"/>
    <lineage>
        <taxon>Eukaryota</taxon>
        <taxon>Metazoa</taxon>
        <taxon>Ecdysozoa</taxon>
        <taxon>Arthropoda</taxon>
        <taxon>Hexapoda</taxon>
        <taxon>Insecta</taxon>
        <taxon>Pterygota</taxon>
        <taxon>Neoptera</taxon>
        <taxon>Endopterygota</taxon>
        <taxon>Lepidoptera</taxon>
        <taxon>Glossata</taxon>
        <taxon>Ditrysia</taxon>
        <taxon>Tineoidea</taxon>
        <taxon>Psychidae</taxon>
        <taxon>Oiketicinae</taxon>
        <taxon>Eumeta</taxon>
    </lineage>
</organism>
<evidence type="ECO:0000313" key="3">
    <source>
        <dbReference type="Proteomes" id="UP000299102"/>
    </source>
</evidence>
<protein>
    <submittedName>
        <fullName evidence="2">Uncharacterized protein</fullName>
    </submittedName>
</protein>
<sequence>MDAAAPNMPEPMRSSPSVLASSGSAVWAEGGVPTAPRRSEASASPHAGNCTLEYDEMLKMDIKTECNVEDSAIIQVLDMSHSHILEGSVAGSSLLVKEEGDFTLKTENEMDEIIVKQELDIEPIFIQPKITLHPSPQSDQRQLMNAPPPCPHPHVIQGKHTACGVVLVALNGDLAVRTTVRMRLTNQRVA</sequence>
<reference evidence="2 3" key="1">
    <citation type="journal article" date="2019" name="Commun. Biol.">
        <title>The bagworm genome reveals a unique fibroin gene that provides high tensile strength.</title>
        <authorList>
            <person name="Kono N."/>
            <person name="Nakamura H."/>
            <person name="Ohtoshi R."/>
            <person name="Tomita M."/>
            <person name="Numata K."/>
            <person name="Arakawa K."/>
        </authorList>
    </citation>
    <scope>NUCLEOTIDE SEQUENCE [LARGE SCALE GENOMIC DNA]</scope>
</reference>
<dbReference type="Proteomes" id="UP000299102">
    <property type="component" value="Unassembled WGS sequence"/>
</dbReference>
<feature type="region of interest" description="Disordered" evidence="1">
    <location>
        <begin position="1"/>
        <end position="21"/>
    </location>
</feature>
<proteinExistence type="predicted"/>
<dbReference type="AlphaFoldDB" id="A0A4C1Y9G2"/>
<gene>
    <name evidence="2" type="ORF">EVAR_83136_1</name>
</gene>
<name>A0A4C1Y9G2_EUMVA</name>
<dbReference type="EMBL" id="BGZK01001152">
    <property type="protein sequence ID" value="GBP72626.1"/>
    <property type="molecule type" value="Genomic_DNA"/>
</dbReference>
<keyword evidence="3" id="KW-1185">Reference proteome</keyword>
<evidence type="ECO:0000256" key="1">
    <source>
        <dbReference type="SAM" id="MobiDB-lite"/>
    </source>
</evidence>
<evidence type="ECO:0000313" key="2">
    <source>
        <dbReference type="EMBL" id="GBP72626.1"/>
    </source>
</evidence>
<comment type="caution">
    <text evidence="2">The sequence shown here is derived from an EMBL/GenBank/DDBJ whole genome shotgun (WGS) entry which is preliminary data.</text>
</comment>
<accession>A0A4C1Y9G2</accession>